<evidence type="ECO:0000256" key="5">
    <source>
        <dbReference type="ARBA" id="ARBA00023002"/>
    </source>
</evidence>
<comment type="similarity">
    <text evidence="2">Belongs to the DODA-type extradiol aromatic ring-opening dioxygenase family.</text>
</comment>
<dbReference type="GO" id="GO:0008270">
    <property type="term" value="F:zinc ion binding"/>
    <property type="evidence" value="ECO:0007669"/>
    <property type="project" value="InterPro"/>
</dbReference>
<feature type="domain" description="Extradiol ring-cleavage dioxygenase class III enzyme subunit B" evidence="6">
    <location>
        <begin position="40"/>
        <end position="267"/>
    </location>
</feature>
<protein>
    <recommendedName>
        <fullName evidence="6">Extradiol ring-cleavage dioxygenase class III enzyme subunit B domain-containing protein</fullName>
    </recommendedName>
</protein>
<comment type="cofactor">
    <cofactor evidence="1">
        <name>Zn(2+)</name>
        <dbReference type="ChEBI" id="CHEBI:29105"/>
    </cofactor>
</comment>
<dbReference type="EMBL" id="RRYP01019893">
    <property type="protein sequence ID" value="TNV73104.1"/>
    <property type="molecule type" value="Genomic_DNA"/>
</dbReference>
<evidence type="ECO:0000313" key="7">
    <source>
        <dbReference type="EMBL" id="TNV73104.1"/>
    </source>
</evidence>
<keyword evidence="3" id="KW-0479">Metal-binding</keyword>
<dbReference type="OrthoDB" id="7396853at2759"/>
<dbReference type="GO" id="GO:0008198">
    <property type="term" value="F:ferrous iron binding"/>
    <property type="evidence" value="ECO:0007669"/>
    <property type="project" value="InterPro"/>
</dbReference>
<dbReference type="InterPro" id="IPR004183">
    <property type="entry name" value="Xdiol_dOase_suB"/>
</dbReference>
<evidence type="ECO:0000256" key="2">
    <source>
        <dbReference type="ARBA" id="ARBA00007581"/>
    </source>
</evidence>
<dbReference type="GO" id="GO:0016702">
    <property type="term" value="F:oxidoreductase activity, acting on single donors with incorporation of molecular oxygen, incorporation of two atoms of oxygen"/>
    <property type="evidence" value="ECO:0007669"/>
    <property type="project" value="UniProtKB-ARBA"/>
</dbReference>
<comment type="caution">
    <text evidence="7">The sequence shown here is derived from an EMBL/GenBank/DDBJ whole genome shotgun (WGS) entry which is preliminary data.</text>
</comment>
<sequence>MDPLPSTDTIAPALFIGHGAPFYALKKNPFTPTWVNFMKTVPSTAVTAIIVVSAHWYEPGLAVTANERPETIHDFGGFEQALHEVQYPAKGSPSLCQKVAELLFPEKVEQSLDWGYDHGAWTILMHTHPKADIPVIQLRLDQSKTPTQLFELGRKLAPLRRQGVMILGSGNVSHNLRQARFDMFGDTETAADWNKRFTNDVQKWMLTKDWESLQNCGKHPDFKMASPSPDHFLPILVIAGASEASDQVKVITEGYDAWSLSMNSYAFVPQYGKAETKVEL</sequence>
<keyword evidence="5" id="KW-0560">Oxidoreductase</keyword>
<dbReference type="Proteomes" id="UP000785679">
    <property type="component" value="Unassembled WGS sequence"/>
</dbReference>
<dbReference type="AlphaFoldDB" id="A0A8J8NE43"/>
<evidence type="ECO:0000256" key="4">
    <source>
        <dbReference type="ARBA" id="ARBA00022833"/>
    </source>
</evidence>
<dbReference type="InterPro" id="IPR014436">
    <property type="entry name" value="Extradiol_dOase_DODA"/>
</dbReference>
<dbReference type="PANTHER" id="PTHR30096">
    <property type="entry name" value="4,5-DOPA DIOXYGENASE EXTRADIOL-LIKE PROTEIN"/>
    <property type="match status" value="1"/>
</dbReference>
<dbReference type="SUPFAM" id="SSF53213">
    <property type="entry name" value="LigB-like"/>
    <property type="match status" value="1"/>
</dbReference>
<dbReference type="PIRSF" id="PIRSF006157">
    <property type="entry name" value="Doxgns_DODA"/>
    <property type="match status" value="1"/>
</dbReference>
<accession>A0A8J8NE43</accession>
<dbReference type="Gene3D" id="3.40.830.10">
    <property type="entry name" value="LigB-like"/>
    <property type="match status" value="1"/>
</dbReference>
<dbReference type="CDD" id="cd07363">
    <property type="entry name" value="45_DOPA_Dioxygenase"/>
    <property type="match status" value="1"/>
</dbReference>
<dbReference type="NCBIfam" id="NF007914">
    <property type="entry name" value="PRK10628.1"/>
    <property type="match status" value="1"/>
</dbReference>
<evidence type="ECO:0000256" key="1">
    <source>
        <dbReference type="ARBA" id="ARBA00001947"/>
    </source>
</evidence>
<name>A0A8J8NE43_HALGN</name>
<keyword evidence="4" id="KW-0862">Zinc</keyword>
<keyword evidence="8" id="KW-1185">Reference proteome</keyword>
<organism evidence="7 8">
    <name type="scientific">Halteria grandinella</name>
    <dbReference type="NCBI Taxonomy" id="5974"/>
    <lineage>
        <taxon>Eukaryota</taxon>
        <taxon>Sar</taxon>
        <taxon>Alveolata</taxon>
        <taxon>Ciliophora</taxon>
        <taxon>Intramacronucleata</taxon>
        <taxon>Spirotrichea</taxon>
        <taxon>Stichotrichia</taxon>
        <taxon>Sporadotrichida</taxon>
        <taxon>Halteriidae</taxon>
        <taxon>Halteria</taxon>
    </lineage>
</organism>
<proteinExistence type="inferred from homology"/>
<dbReference type="PANTHER" id="PTHR30096:SF0">
    <property type="entry name" value="4,5-DOPA DIOXYGENASE EXTRADIOL-LIKE PROTEIN"/>
    <property type="match status" value="1"/>
</dbReference>
<evidence type="ECO:0000259" key="6">
    <source>
        <dbReference type="Pfam" id="PF02900"/>
    </source>
</evidence>
<evidence type="ECO:0000256" key="3">
    <source>
        <dbReference type="ARBA" id="ARBA00022723"/>
    </source>
</evidence>
<evidence type="ECO:0000313" key="8">
    <source>
        <dbReference type="Proteomes" id="UP000785679"/>
    </source>
</evidence>
<dbReference type="Pfam" id="PF02900">
    <property type="entry name" value="LigB"/>
    <property type="match status" value="1"/>
</dbReference>
<reference evidence="7" key="1">
    <citation type="submission" date="2019-06" db="EMBL/GenBank/DDBJ databases">
        <authorList>
            <person name="Zheng W."/>
        </authorList>
    </citation>
    <scope>NUCLEOTIDE SEQUENCE</scope>
    <source>
        <strain evidence="7">QDHG01</strain>
    </source>
</reference>
<gene>
    <name evidence="7" type="ORF">FGO68_gene13975</name>
</gene>